<dbReference type="PANTHER" id="PTHR13348:SF0">
    <property type="entry name" value="RIBONUCLEASE P PROTEIN SUBUNIT P29"/>
    <property type="match status" value="1"/>
</dbReference>
<dbReference type="InterPro" id="IPR023534">
    <property type="entry name" value="Rof/RNase_P-like"/>
</dbReference>
<reference evidence="9" key="1">
    <citation type="submission" date="2021-01" db="EMBL/GenBank/DDBJ databases">
        <authorList>
            <person name="Corre E."/>
            <person name="Pelletier E."/>
            <person name="Niang G."/>
            <person name="Scheremetjew M."/>
            <person name="Finn R."/>
            <person name="Kale V."/>
            <person name="Holt S."/>
            <person name="Cochrane G."/>
            <person name="Meng A."/>
            <person name="Brown T."/>
            <person name="Cohen L."/>
        </authorList>
    </citation>
    <scope>NUCLEOTIDE SEQUENCE</scope>
    <source>
        <strain evidence="9">SAG 36.94</strain>
    </source>
</reference>
<sequence>MEGDDLPASLRPRDMVVKPPVDKLDGRLAVEEIVVDALERGKSAGSLAAADSILEKKLRNKVLSLDLVRSKGRRSSRSSGGEGGSGDLARGSEKDHRRHQGPSRTPRVHARRAPGPPKIDLSAEERNLTHDGVLPLHTLWNTYAQSLVTDGMEGDNLNATGTPYNKTRHTTTLDDDRLADRVTRMDLHGAQLTIVRARDPTLVGKSGIVYHETANTFRIIAENDTRCTVPKALTTFHLRIGTRQVELFGSTLQLKPSERSVRKFKRKHILTS</sequence>
<dbReference type="GO" id="GO:0005634">
    <property type="term" value="C:nucleus"/>
    <property type="evidence" value="ECO:0007669"/>
    <property type="project" value="UniProtKB-SubCell"/>
</dbReference>
<proteinExistence type="inferred from homology"/>
<dbReference type="Gene3D" id="2.30.30.210">
    <property type="entry name" value="Ribonuclease P/MRP, subunit p29"/>
    <property type="match status" value="1"/>
</dbReference>
<dbReference type="Pfam" id="PF01868">
    <property type="entry name" value="RNase_P-MRP_p29"/>
    <property type="match status" value="1"/>
</dbReference>
<organism evidence="9">
    <name type="scientific">Compsopogon caeruleus</name>
    <dbReference type="NCBI Taxonomy" id="31354"/>
    <lineage>
        <taxon>Eukaryota</taxon>
        <taxon>Rhodophyta</taxon>
        <taxon>Compsopogonophyceae</taxon>
        <taxon>Compsopogonales</taxon>
        <taxon>Compsopogonaceae</taxon>
        <taxon>Compsopogon</taxon>
    </lineage>
</organism>
<accession>A0A7S1TIP2</accession>
<feature type="region of interest" description="Disordered" evidence="8">
    <location>
        <begin position="69"/>
        <end position="123"/>
    </location>
</feature>
<gene>
    <name evidence="9" type="ORF">CCAE0312_LOCUS7903</name>
</gene>
<dbReference type="GO" id="GO:0006364">
    <property type="term" value="P:rRNA processing"/>
    <property type="evidence" value="ECO:0007669"/>
    <property type="project" value="TreeGrafter"/>
</dbReference>
<dbReference type="InterPro" id="IPR016848">
    <property type="entry name" value="RNase_P/MRP_Rpp29-subunit"/>
</dbReference>
<evidence type="ECO:0000256" key="3">
    <source>
        <dbReference type="ARBA" id="ARBA00022490"/>
    </source>
</evidence>
<keyword evidence="4" id="KW-0819">tRNA processing</keyword>
<dbReference type="GO" id="GO:0030677">
    <property type="term" value="C:ribonuclease P complex"/>
    <property type="evidence" value="ECO:0007669"/>
    <property type="project" value="InterPro"/>
</dbReference>
<dbReference type="GO" id="GO:0001682">
    <property type="term" value="P:tRNA 5'-leader removal"/>
    <property type="evidence" value="ECO:0007669"/>
    <property type="project" value="InterPro"/>
</dbReference>
<dbReference type="SMART" id="SM00538">
    <property type="entry name" value="POP4"/>
    <property type="match status" value="1"/>
</dbReference>
<keyword evidence="6" id="KW-0255">Endonuclease</keyword>
<dbReference type="SUPFAM" id="SSF101744">
    <property type="entry name" value="Rof/RNase P subunit-like"/>
    <property type="match status" value="1"/>
</dbReference>
<dbReference type="PANTHER" id="PTHR13348">
    <property type="entry name" value="RIBONUCLEASE P SUBUNIT P29"/>
    <property type="match status" value="1"/>
</dbReference>
<feature type="compositionally biased region" description="Basic residues" evidence="8">
    <location>
        <begin position="96"/>
        <end position="112"/>
    </location>
</feature>
<evidence type="ECO:0000313" key="9">
    <source>
        <dbReference type="EMBL" id="CAD9235812.1"/>
    </source>
</evidence>
<evidence type="ECO:0000256" key="8">
    <source>
        <dbReference type="SAM" id="MobiDB-lite"/>
    </source>
</evidence>
<evidence type="ECO:0000256" key="2">
    <source>
        <dbReference type="ARBA" id="ARBA00006181"/>
    </source>
</evidence>
<dbReference type="GO" id="GO:0004519">
    <property type="term" value="F:endonuclease activity"/>
    <property type="evidence" value="ECO:0007669"/>
    <property type="project" value="UniProtKB-KW"/>
</dbReference>
<dbReference type="HAMAP" id="MF_00754">
    <property type="entry name" value="RNase_P_1"/>
    <property type="match status" value="1"/>
</dbReference>
<dbReference type="InterPro" id="IPR036980">
    <property type="entry name" value="RNase_P/MRP_Rpp29_sf"/>
</dbReference>
<dbReference type="InterPro" id="IPR002730">
    <property type="entry name" value="Rpp29/RNP1"/>
</dbReference>
<keyword evidence="3" id="KW-0963">Cytoplasm</keyword>
<dbReference type="InterPro" id="IPR023538">
    <property type="entry name" value="RNP1"/>
</dbReference>
<dbReference type="EMBL" id="HBGH01014254">
    <property type="protein sequence ID" value="CAD9235812.1"/>
    <property type="molecule type" value="Transcribed_RNA"/>
</dbReference>
<dbReference type="GO" id="GO:0016787">
    <property type="term" value="F:hydrolase activity"/>
    <property type="evidence" value="ECO:0007669"/>
    <property type="project" value="UniProtKB-KW"/>
</dbReference>
<comment type="similarity">
    <text evidence="2">Belongs to the eukaryotic/archaeal RNase P protein component 1 family.</text>
</comment>
<evidence type="ECO:0000256" key="1">
    <source>
        <dbReference type="ARBA" id="ARBA00004123"/>
    </source>
</evidence>
<dbReference type="AlphaFoldDB" id="A0A7S1TIP2"/>
<name>A0A7S1TIP2_9RHOD</name>
<dbReference type="GO" id="GO:0033204">
    <property type="term" value="F:ribonuclease P RNA binding"/>
    <property type="evidence" value="ECO:0007669"/>
    <property type="project" value="InterPro"/>
</dbReference>
<keyword evidence="5" id="KW-0540">Nuclease</keyword>
<evidence type="ECO:0000256" key="6">
    <source>
        <dbReference type="ARBA" id="ARBA00022759"/>
    </source>
</evidence>
<protein>
    <submittedName>
        <fullName evidence="9">Uncharacterized protein</fullName>
    </submittedName>
</protein>
<evidence type="ECO:0000256" key="7">
    <source>
        <dbReference type="ARBA" id="ARBA00022801"/>
    </source>
</evidence>
<dbReference type="GO" id="GO:0000172">
    <property type="term" value="C:ribonuclease MRP complex"/>
    <property type="evidence" value="ECO:0007669"/>
    <property type="project" value="InterPro"/>
</dbReference>
<evidence type="ECO:0000256" key="5">
    <source>
        <dbReference type="ARBA" id="ARBA00022722"/>
    </source>
</evidence>
<keyword evidence="7" id="KW-0378">Hydrolase</keyword>
<evidence type="ECO:0000256" key="4">
    <source>
        <dbReference type="ARBA" id="ARBA00022694"/>
    </source>
</evidence>
<comment type="subcellular location">
    <subcellularLocation>
        <location evidence="1">Nucleus</location>
    </subcellularLocation>
</comment>